<gene>
    <name evidence="8" type="ordered locus">OE_5407F</name>
    <name evidence="7" type="ordered locus">OE_6299F</name>
    <name evidence="6" type="ordered locus">OE_7046R</name>
</gene>
<evidence type="ECO:0000259" key="5">
    <source>
        <dbReference type="Pfam" id="PF01609"/>
    </source>
</evidence>
<dbReference type="PANTHER" id="PTHR33258">
    <property type="entry name" value="TRANSPOSASE INSL FOR INSERTION SEQUENCE ELEMENT IS186A-RELATED"/>
    <property type="match status" value="1"/>
</dbReference>
<dbReference type="EMBL" id="AM774416">
    <property type="protein sequence ID" value="CAP15051.1"/>
    <property type="molecule type" value="Genomic_DNA"/>
</dbReference>
<dbReference type="KEGG" id="hsl:OE_6299F"/>
<evidence type="ECO:0000313" key="6">
    <source>
        <dbReference type="EMBL" id="CAP15051.1"/>
    </source>
</evidence>
<dbReference type="AlphaFoldDB" id="B0R8M3"/>
<reference evidence="6 9" key="1">
    <citation type="journal article" date="2008" name="Genomics">
        <title>Evolution in the laboratory: the genome of Halobacterium salinarum strain R1 compared to that of strain NRC-1.</title>
        <authorList>
            <person name="Pfeiffer F."/>
            <person name="Schuster S.C."/>
            <person name="Broicher A."/>
            <person name="Falb M."/>
            <person name="Palm P."/>
            <person name="Rodewald K."/>
            <person name="Ruepp A."/>
            <person name="Soppa J."/>
            <person name="Tittor J."/>
            <person name="Oesterhelt D."/>
        </authorList>
    </citation>
    <scope>NUCLEOTIDE SEQUENCE [LARGE SCALE GENOMIC DNA]</scope>
    <source>
        <strain evidence="9">ATCC 29341 / DSM 671 / R1</strain>
        <strain evidence="6">DSM 671</strain>
        <plasmid evidence="6">PHS1</plasmid>
        <plasmid evidence="7">PHS2</plasmid>
        <plasmid evidence="8">PHS3</plasmid>
        <plasmid evidence="9">Plasmid PHS1</plasmid>
        <plasmid evidence="9">Plasmid PHS2</plasmid>
        <plasmid evidence="9">Plasmid PHS3</plasmid>
    </source>
</reference>
<dbReference type="InterPro" id="IPR002559">
    <property type="entry name" value="Transposase_11"/>
</dbReference>
<geneLocation type="plasmid" evidence="8 9">
    <name>PHS3</name>
</geneLocation>
<dbReference type="Proteomes" id="UP000001321">
    <property type="component" value="Plasmid PHS1"/>
</dbReference>
<dbReference type="Pfam" id="PF01609">
    <property type="entry name" value="DDE_Tnp_1"/>
    <property type="match status" value="1"/>
</dbReference>
<dbReference type="PANTHER" id="PTHR33258:SF1">
    <property type="entry name" value="TRANSPOSASE INSL FOR INSERTION SEQUENCE ELEMENT IS186A-RELATED"/>
    <property type="match status" value="1"/>
</dbReference>
<name>B0R8M3_HALS3</name>
<evidence type="ECO:0000256" key="4">
    <source>
        <dbReference type="ARBA" id="ARBA00023172"/>
    </source>
</evidence>
<dbReference type="EnsemblBacteria" id="CAP15687">
    <property type="protein sequence ID" value="CAP15687"/>
    <property type="gene ID" value="OE_5407F"/>
</dbReference>
<geneLocation type="plasmid" evidence="6 9">
    <name>PHS1</name>
</geneLocation>
<keyword evidence="6" id="KW-0614">Plasmid</keyword>
<comment type="similarity">
    <text evidence="1">Belongs to the transposase 11 family.</text>
</comment>
<dbReference type="KEGG" id="hsl:OE_7046R"/>
<keyword evidence="4" id="KW-0233">DNA recombination</keyword>
<dbReference type="Gene3D" id="3.90.350.10">
    <property type="entry name" value="Transposase Inhibitor Protein From Tn5, Chain A, domain 1"/>
    <property type="match status" value="1"/>
</dbReference>
<sequence length="424" mass="49236">MRRLTTLFPSEFLEDHAEELGVVERDRKLQIPAFVWAFVFGFAAGESRTLAGFRRCYNSTADETISPGGFYQRLTPTLAEYLRDLVEHGLDEVAVPNAVDADIDRFRDVMIADGTVLRLHEFLSDQFEARHEEQAGAKLHLLHNATEQTIEQLDTANEKTHDSTLFKTGPWLENRLMLFDLAYFKYRRFALIDENDGYFVSRLKQNANPLITGELREWRGRAIPLEGKQLRAVLDDLDRKYIDVEVEVEFKRGPYNGTQSLDTKRFRVVGVRDEDADDYHLYMTNLARKEFFPADLAEIYRCRWEVELLFRELKTQYELDEFDTSDEHVVRILLYAALLSLLVSRDLLDLVTEQADDELVFPTERWAATFRSHAQLILHELGEFLGYSPPPLLDRLIEDAQKIHKQRPILQETLATTTQPRCEA</sequence>
<dbReference type="Proteomes" id="UP000001321">
    <property type="component" value="Plasmid PHS2"/>
</dbReference>
<organism evidence="6 9">
    <name type="scientific">Halobacterium salinarum (strain ATCC 29341 / DSM 671 / R1)</name>
    <dbReference type="NCBI Taxonomy" id="478009"/>
    <lineage>
        <taxon>Archaea</taxon>
        <taxon>Methanobacteriati</taxon>
        <taxon>Methanobacteriota</taxon>
        <taxon>Stenosarchaea group</taxon>
        <taxon>Halobacteria</taxon>
        <taxon>Halobacteriales</taxon>
        <taxon>Halobacteriaceae</taxon>
        <taxon>Halobacterium</taxon>
        <taxon>Halobacterium salinarum NRC-34001</taxon>
    </lineage>
</organism>
<feature type="domain" description="Transposase IS4-like" evidence="5">
    <location>
        <begin position="106"/>
        <end position="342"/>
    </location>
</feature>
<evidence type="ECO:0000256" key="1">
    <source>
        <dbReference type="ARBA" id="ARBA00010075"/>
    </source>
</evidence>
<dbReference type="RefSeq" id="WP_010890512.1">
    <property type="nucleotide sequence ID" value="NC_010366.1"/>
</dbReference>
<evidence type="ECO:0000256" key="3">
    <source>
        <dbReference type="ARBA" id="ARBA00023125"/>
    </source>
</evidence>
<dbReference type="EnsemblBacteria" id="CAP15393">
    <property type="protein sequence ID" value="CAP15393"/>
    <property type="gene ID" value="OE_6299F"/>
</dbReference>
<proteinExistence type="inferred from homology"/>
<dbReference type="Proteomes" id="UP000001321">
    <property type="component" value="Plasmid PHS3"/>
</dbReference>
<dbReference type="SUPFAM" id="SSF53098">
    <property type="entry name" value="Ribonuclease H-like"/>
    <property type="match status" value="1"/>
</dbReference>
<evidence type="ECO:0000313" key="9">
    <source>
        <dbReference type="Proteomes" id="UP000001321"/>
    </source>
</evidence>
<dbReference type="NCBIfam" id="NF033592">
    <property type="entry name" value="transpos_IS4_1"/>
    <property type="match status" value="1"/>
</dbReference>
<dbReference type="GO" id="GO:0006313">
    <property type="term" value="P:DNA transposition"/>
    <property type="evidence" value="ECO:0007669"/>
    <property type="project" value="InterPro"/>
</dbReference>
<evidence type="ECO:0000313" key="7">
    <source>
        <dbReference type="EMBL" id="CAP15393.1"/>
    </source>
</evidence>
<evidence type="ECO:0000256" key="2">
    <source>
        <dbReference type="ARBA" id="ARBA00022578"/>
    </source>
</evidence>
<dbReference type="InterPro" id="IPR012337">
    <property type="entry name" value="RNaseH-like_sf"/>
</dbReference>
<dbReference type="EMBL" id="AM774418">
    <property type="protein sequence ID" value="CAP15687.1"/>
    <property type="molecule type" value="Genomic_DNA"/>
</dbReference>
<accession>B0R8M3</accession>
<dbReference type="GeneID" id="5955180"/>
<dbReference type="GO" id="GO:0004803">
    <property type="term" value="F:transposase activity"/>
    <property type="evidence" value="ECO:0007669"/>
    <property type="project" value="InterPro"/>
</dbReference>
<geneLocation type="plasmid" evidence="7 9">
    <name>PHS2</name>
</geneLocation>
<dbReference type="KEGG" id="hsl:OE_5407F"/>
<dbReference type="InterPro" id="IPR047952">
    <property type="entry name" value="Transpos_IS4"/>
</dbReference>
<dbReference type="GO" id="GO:0003677">
    <property type="term" value="F:DNA binding"/>
    <property type="evidence" value="ECO:0007669"/>
    <property type="project" value="UniProtKB-KW"/>
</dbReference>
<dbReference type="HOGENOM" id="CLU_042765_2_0_2"/>
<keyword evidence="2" id="KW-0815">Transposition</keyword>
<dbReference type="EMBL" id="AM774417">
    <property type="protein sequence ID" value="CAP15393.1"/>
    <property type="molecule type" value="Genomic_DNA"/>
</dbReference>
<evidence type="ECO:0000313" key="8">
    <source>
        <dbReference type="EMBL" id="CAP15687.1"/>
    </source>
</evidence>
<dbReference type="EnsemblBacteria" id="CAP15051">
    <property type="protein sequence ID" value="CAP15051"/>
    <property type="gene ID" value="OE_7046R"/>
</dbReference>
<protein>
    <submittedName>
        <fullName evidence="6">ISH8-type transposase ISH8</fullName>
    </submittedName>
</protein>
<keyword evidence="3" id="KW-0238">DNA-binding</keyword>